<keyword evidence="4" id="KW-0233">DNA recombination</keyword>
<dbReference type="EMBL" id="CP001089">
    <property type="protein sequence ID" value="ACD95149.1"/>
    <property type="molecule type" value="Genomic_DNA"/>
</dbReference>
<dbReference type="PANTHER" id="PTHR30629">
    <property type="entry name" value="PROPHAGE INTEGRASE"/>
    <property type="match status" value="1"/>
</dbReference>
<protein>
    <submittedName>
        <fullName evidence="8">Integrase family protein</fullName>
    </submittedName>
</protein>
<gene>
    <name evidence="8" type="ordered locus">Glov_1428</name>
</gene>
<dbReference type="KEGG" id="glo:Glov_1428"/>
<dbReference type="SUPFAM" id="SSF56349">
    <property type="entry name" value="DNA breaking-rejoining enzymes"/>
    <property type="match status" value="1"/>
</dbReference>
<organism evidence="8 9">
    <name type="scientific">Trichlorobacter lovleyi (strain ATCC BAA-1151 / DSM 17278 / SZ)</name>
    <name type="common">Geobacter lovleyi</name>
    <dbReference type="NCBI Taxonomy" id="398767"/>
    <lineage>
        <taxon>Bacteria</taxon>
        <taxon>Pseudomonadati</taxon>
        <taxon>Thermodesulfobacteriota</taxon>
        <taxon>Desulfuromonadia</taxon>
        <taxon>Geobacterales</taxon>
        <taxon>Geobacteraceae</taxon>
        <taxon>Trichlorobacter</taxon>
    </lineage>
</organism>
<dbReference type="GO" id="GO:0006310">
    <property type="term" value="P:DNA recombination"/>
    <property type="evidence" value="ECO:0007669"/>
    <property type="project" value="UniProtKB-KW"/>
</dbReference>
<feature type="domain" description="Tyr recombinase" evidence="6">
    <location>
        <begin position="211"/>
        <end position="415"/>
    </location>
</feature>
<dbReference type="HOGENOM" id="CLU_027562_17_7_7"/>
<dbReference type="InterPro" id="IPR044068">
    <property type="entry name" value="CB"/>
</dbReference>
<dbReference type="InterPro" id="IPR002104">
    <property type="entry name" value="Integrase_catalytic"/>
</dbReference>
<evidence type="ECO:0000256" key="2">
    <source>
        <dbReference type="ARBA" id="ARBA00022908"/>
    </source>
</evidence>
<dbReference type="GO" id="GO:0003677">
    <property type="term" value="F:DNA binding"/>
    <property type="evidence" value="ECO:0007669"/>
    <property type="project" value="UniProtKB-UniRule"/>
</dbReference>
<evidence type="ECO:0000259" key="7">
    <source>
        <dbReference type="PROSITE" id="PS51900"/>
    </source>
</evidence>
<dbReference type="Pfam" id="PF00589">
    <property type="entry name" value="Phage_integrase"/>
    <property type="match status" value="1"/>
</dbReference>
<evidence type="ECO:0000259" key="6">
    <source>
        <dbReference type="PROSITE" id="PS51898"/>
    </source>
</evidence>
<keyword evidence="2" id="KW-0229">DNA integration</keyword>
<proteinExistence type="inferred from homology"/>
<dbReference type="Gene3D" id="3.30.160.390">
    <property type="entry name" value="Integrase, DNA-binding domain"/>
    <property type="match status" value="1"/>
</dbReference>
<keyword evidence="9" id="KW-1185">Reference proteome</keyword>
<feature type="domain" description="Core-binding (CB)" evidence="7">
    <location>
        <begin position="102"/>
        <end position="189"/>
    </location>
</feature>
<dbReference type="InterPro" id="IPR050808">
    <property type="entry name" value="Phage_Integrase"/>
</dbReference>
<keyword evidence="3 5" id="KW-0238">DNA-binding</keyword>
<dbReference type="InterPro" id="IPR010998">
    <property type="entry name" value="Integrase_recombinase_N"/>
</dbReference>
<accession>B3E8B2</accession>
<evidence type="ECO:0000256" key="3">
    <source>
        <dbReference type="ARBA" id="ARBA00023125"/>
    </source>
</evidence>
<name>B3E8B2_TRIL1</name>
<dbReference type="InterPro" id="IPR011010">
    <property type="entry name" value="DNA_brk_join_enz"/>
</dbReference>
<dbReference type="PROSITE" id="PS51898">
    <property type="entry name" value="TYR_RECOMBINASE"/>
    <property type="match status" value="1"/>
</dbReference>
<evidence type="ECO:0000256" key="1">
    <source>
        <dbReference type="ARBA" id="ARBA00008857"/>
    </source>
</evidence>
<evidence type="ECO:0000313" key="8">
    <source>
        <dbReference type="EMBL" id="ACD95149.1"/>
    </source>
</evidence>
<dbReference type="InterPro" id="IPR038488">
    <property type="entry name" value="Integrase_DNA-bd_sf"/>
</dbReference>
<dbReference type="GO" id="GO:0015074">
    <property type="term" value="P:DNA integration"/>
    <property type="evidence" value="ECO:0007669"/>
    <property type="project" value="UniProtKB-KW"/>
</dbReference>
<evidence type="ECO:0000313" key="9">
    <source>
        <dbReference type="Proteomes" id="UP000002420"/>
    </source>
</evidence>
<dbReference type="PANTHER" id="PTHR30629:SF2">
    <property type="entry name" value="PROPHAGE INTEGRASE INTS-RELATED"/>
    <property type="match status" value="1"/>
</dbReference>
<dbReference type="STRING" id="398767.Glov_1428"/>
<dbReference type="RefSeq" id="WP_012469493.1">
    <property type="nucleotide sequence ID" value="NC_010814.1"/>
</dbReference>
<reference evidence="8 9" key="1">
    <citation type="submission" date="2008-05" db="EMBL/GenBank/DDBJ databases">
        <title>Complete sequence of chromosome of Geobacter lovleyi SZ.</title>
        <authorList>
            <consortium name="US DOE Joint Genome Institute"/>
            <person name="Lucas S."/>
            <person name="Copeland A."/>
            <person name="Lapidus A."/>
            <person name="Glavina del Rio T."/>
            <person name="Dalin E."/>
            <person name="Tice H."/>
            <person name="Bruce D."/>
            <person name="Goodwin L."/>
            <person name="Pitluck S."/>
            <person name="Chertkov O."/>
            <person name="Meincke L."/>
            <person name="Brettin T."/>
            <person name="Detter J.C."/>
            <person name="Han C."/>
            <person name="Tapia R."/>
            <person name="Kuske C.R."/>
            <person name="Schmutz J."/>
            <person name="Larimer F."/>
            <person name="Land M."/>
            <person name="Hauser L."/>
            <person name="Kyrpides N."/>
            <person name="Mikhailova N."/>
            <person name="Sung Y."/>
            <person name="Fletcher K.E."/>
            <person name="Ritalahti K.M."/>
            <person name="Loeffler F.E."/>
            <person name="Richardson P."/>
        </authorList>
    </citation>
    <scope>NUCLEOTIDE SEQUENCE [LARGE SCALE GENOMIC DNA]</scope>
    <source>
        <strain evidence="9">ATCC BAA-1151 / DSM 17278 / SZ</strain>
    </source>
</reference>
<dbReference type="Gene3D" id="1.10.150.130">
    <property type="match status" value="1"/>
</dbReference>
<dbReference type="PROSITE" id="PS51900">
    <property type="entry name" value="CB"/>
    <property type="match status" value="1"/>
</dbReference>
<dbReference type="Gene3D" id="1.10.443.10">
    <property type="entry name" value="Intergrase catalytic core"/>
    <property type="match status" value="1"/>
</dbReference>
<comment type="similarity">
    <text evidence="1">Belongs to the 'phage' integrase family.</text>
</comment>
<dbReference type="InterPro" id="IPR013762">
    <property type="entry name" value="Integrase-like_cat_sf"/>
</dbReference>
<dbReference type="OrthoDB" id="5429327at2"/>
<evidence type="ECO:0000256" key="5">
    <source>
        <dbReference type="PROSITE-ProRule" id="PRU01248"/>
    </source>
</evidence>
<dbReference type="AlphaFoldDB" id="B3E8B2"/>
<dbReference type="CDD" id="cd00796">
    <property type="entry name" value="INT_Rci_Hp1_C"/>
    <property type="match status" value="1"/>
</dbReference>
<evidence type="ECO:0000256" key="4">
    <source>
        <dbReference type="ARBA" id="ARBA00023172"/>
    </source>
</evidence>
<dbReference type="Proteomes" id="UP000002420">
    <property type="component" value="Chromosome"/>
</dbReference>
<dbReference type="Pfam" id="PF13356">
    <property type="entry name" value="Arm-DNA-bind_3"/>
    <property type="match status" value="1"/>
</dbReference>
<dbReference type="InterPro" id="IPR025166">
    <property type="entry name" value="Integrase_DNA_bind_dom"/>
</dbReference>
<sequence>MKENIGVELLRSNKVNSKEKTFEINDTKLKGFTLKIYPDTVSKKGEIIPGAKTYLVRYRLPGGKQSRIIIGRHTLYTPAQARDKAEKILRNIKDGINPKVEKQHPKVSHTFKSFLEDEYSPWAEAQRKDGKATVKRLKSRFSDFLELPLTEITPLIVDKWRTGRLKDSKRPATCNRDLTAIKAFLSKAVEWEHLEHHPLAKVKPLKVDSVAKVRFLSADEEKRLLKALDDREEVARAERATANLWRKERGYPLYTDLNSVSFADHLKPMILVSLNTGIRWGELASLAWDSVDMKKALVTVIGDKAKSGKTRHVPLNSIALNALKDWKKQSSGDVVFPGRDGKKTLDNVNKSWKAVLDAAQIKNFRWHDMRHHFASWLVMAGVDLNTVRELLGHSDLKMTLRYAHLAPEHKAAAVGLLVKKK</sequence>
<dbReference type="eggNOG" id="COG4974">
    <property type="taxonomic scope" value="Bacteria"/>
</dbReference>